<evidence type="ECO:0000256" key="9">
    <source>
        <dbReference type="ARBA" id="ARBA00022786"/>
    </source>
</evidence>
<dbReference type="OrthoDB" id="687049at2759"/>
<keyword evidence="9 12" id="KW-0833">Ubl conjugation pathway</keyword>
<dbReference type="EC" id="2.3.2.27" evidence="12"/>
<dbReference type="InterPro" id="IPR055340">
    <property type="entry name" value="RING-Ubox_PRP19"/>
</dbReference>
<dbReference type="OMA" id="MIAYSNE"/>
<dbReference type="InParanoid" id="Q75CH9"/>
<evidence type="ECO:0000256" key="11">
    <source>
        <dbReference type="ARBA" id="ARBA00023242"/>
    </source>
</evidence>
<dbReference type="GO" id="GO:0000974">
    <property type="term" value="C:Prp19 complex"/>
    <property type="evidence" value="ECO:0000318"/>
    <property type="project" value="GO_Central"/>
</dbReference>
<dbReference type="CDD" id="cd16656">
    <property type="entry name" value="RING-Ubox_PRP19"/>
    <property type="match status" value="1"/>
</dbReference>
<dbReference type="GO" id="GO:0005737">
    <property type="term" value="C:cytoplasm"/>
    <property type="evidence" value="ECO:0000318"/>
    <property type="project" value="GO_Central"/>
</dbReference>
<keyword evidence="10 12" id="KW-0508">mRNA splicing</keyword>
<dbReference type="GO" id="GO:0061630">
    <property type="term" value="F:ubiquitin protein ligase activity"/>
    <property type="evidence" value="ECO:0007669"/>
    <property type="project" value="UniProtKB-UniRule"/>
</dbReference>
<dbReference type="STRING" id="284811.Q75CH9"/>
<dbReference type="Gene3D" id="3.30.40.10">
    <property type="entry name" value="Zinc/RING finger domain, C3HC4 (zinc finger)"/>
    <property type="match status" value="1"/>
</dbReference>
<comment type="pathway">
    <text evidence="2 12">Protein modification; protein ubiquitination.</text>
</comment>
<comment type="catalytic activity">
    <reaction evidence="12">
        <text>S-ubiquitinyl-[E2 ubiquitin-conjugating enzyme]-L-cysteine + [acceptor protein]-L-lysine = [E2 ubiquitin-conjugating enzyme]-L-cysteine + N(6)-ubiquitinyl-[acceptor protein]-L-lysine.</text>
        <dbReference type="EC" id="2.3.2.27"/>
    </reaction>
</comment>
<dbReference type="SUPFAM" id="SSF82171">
    <property type="entry name" value="DPP6 N-terminal domain-like"/>
    <property type="match status" value="1"/>
</dbReference>
<evidence type="ECO:0000259" key="13">
    <source>
        <dbReference type="PROSITE" id="PS51698"/>
    </source>
</evidence>
<keyword evidence="6 12" id="KW-0808">Transferase</keyword>
<evidence type="ECO:0000256" key="7">
    <source>
        <dbReference type="ARBA" id="ARBA00022728"/>
    </source>
</evidence>
<dbReference type="PANTHER" id="PTHR43995">
    <property type="entry name" value="PRE-MRNA-PROCESSING FACTOR 19"/>
    <property type="match status" value="1"/>
</dbReference>
<dbReference type="GO" id="GO:0004842">
    <property type="term" value="F:ubiquitin-protein transferase activity"/>
    <property type="evidence" value="ECO:0000318"/>
    <property type="project" value="GO_Central"/>
</dbReference>
<keyword evidence="11 12" id="KW-0539">Nucleus</keyword>
<dbReference type="FunFam" id="3.30.40.10:FF:000027">
    <property type="entry name" value="Pre-mRNA-processing factor 19, putative"/>
    <property type="match status" value="1"/>
</dbReference>
<evidence type="ECO:0000313" key="14">
    <source>
        <dbReference type="EMBL" id="AAS51168.1"/>
    </source>
</evidence>
<evidence type="ECO:0000313" key="15">
    <source>
        <dbReference type="Proteomes" id="UP000000591"/>
    </source>
</evidence>
<keyword evidence="7 12" id="KW-0747">Spliceosome</keyword>
<dbReference type="GeneID" id="4619464"/>
<keyword evidence="8" id="KW-0677">Repeat</keyword>
<evidence type="ECO:0000256" key="4">
    <source>
        <dbReference type="ARBA" id="ARBA00022574"/>
    </source>
</evidence>
<dbReference type="PROSITE" id="PS51698">
    <property type="entry name" value="U_BOX"/>
    <property type="match status" value="1"/>
</dbReference>
<dbReference type="InterPro" id="IPR013083">
    <property type="entry name" value="Znf_RING/FYVE/PHD"/>
</dbReference>
<accession>Q75CH9</accession>
<organism evidence="14 15">
    <name type="scientific">Eremothecium gossypii (strain ATCC 10895 / CBS 109.51 / FGSC 9923 / NRRL Y-1056)</name>
    <name type="common">Yeast</name>
    <name type="synonym">Ashbya gossypii</name>
    <dbReference type="NCBI Taxonomy" id="284811"/>
    <lineage>
        <taxon>Eukaryota</taxon>
        <taxon>Fungi</taxon>
        <taxon>Dikarya</taxon>
        <taxon>Ascomycota</taxon>
        <taxon>Saccharomycotina</taxon>
        <taxon>Saccharomycetes</taxon>
        <taxon>Saccharomycetales</taxon>
        <taxon>Saccharomycetaceae</taxon>
        <taxon>Eremothecium</taxon>
    </lineage>
</organism>
<dbReference type="GO" id="GO:0000398">
    <property type="term" value="P:mRNA splicing, via spliceosome"/>
    <property type="evidence" value="ECO:0000318"/>
    <property type="project" value="GO_Central"/>
</dbReference>
<gene>
    <name evidence="14" type="ORF">AGOS_ACL060C</name>
</gene>
<feature type="domain" description="U-box" evidence="13">
    <location>
        <begin position="1"/>
        <end position="76"/>
    </location>
</feature>
<comment type="function">
    <text evidence="12">Ubiquitin-protein ligase which is mainly involved pre-mRNA splicing and DNA repair. Required for pre-mRNA splicing as component of the spliceosome.</text>
</comment>
<comment type="subunit">
    <text evidence="12">Homotetramer.</text>
</comment>
<dbReference type="SMART" id="SM00504">
    <property type="entry name" value="Ubox"/>
    <property type="match status" value="1"/>
</dbReference>
<evidence type="ECO:0000256" key="1">
    <source>
        <dbReference type="ARBA" id="ARBA00004123"/>
    </source>
</evidence>
<reference evidence="14 15" key="1">
    <citation type="journal article" date="2004" name="Science">
        <title>The Ashbya gossypii genome as a tool for mapping the ancient Saccharomyces cerevisiae genome.</title>
        <authorList>
            <person name="Dietrich F.S."/>
            <person name="Voegeli S."/>
            <person name="Brachat S."/>
            <person name="Lerch A."/>
            <person name="Gates K."/>
            <person name="Steiner S."/>
            <person name="Mohr C."/>
            <person name="Pohlmann R."/>
            <person name="Luedi P."/>
            <person name="Choi S."/>
            <person name="Wing R.A."/>
            <person name="Flavier A."/>
            <person name="Gaffney T.D."/>
            <person name="Philippsen P."/>
        </authorList>
    </citation>
    <scope>NUCLEOTIDE SEQUENCE [LARGE SCALE GENOMIC DNA]</scope>
    <source>
        <strain evidence="15">ATCC 10895 / CBS 109.51 / FGSC 9923 / NRRL Y-1056</strain>
    </source>
</reference>
<reference evidence="15" key="2">
    <citation type="journal article" date="2013" name="G3 (Bethesda)">
        <title>Genomes of Ashbya fungi isolated from insects reveal four mating-type loci, numerous translocations, lack of transposons, and distinct gene duplications.</title>
        <authorList>
            <person name="Dietrich F.S."/>
            <person name="Voegeli S."/>
            <person name="Kuo S."/>
            <person name="Philippsen P."/>
        </authorList>
    </citation>
    <scope>GENOME REANNOTATION</scope>
    <source>
        <strain evidence="15">ATCC 10895 / CBS 109.51 / FGSC 9923 / NRRL Y-1056</strain>
    </source>
</reference>
<evidence type="ECO:0000256" key="8">
    <source>
        <dbReference type="ARBA" id="ARBA00022737"/>
    </source>
</evidence>
<dbReference type="InterPro" id="IPR003613">
    <property type="entry name" value="Ubox_domain"/>
</dbReference>
<dbReference type="GO" id="GO:0071006">
    <property type="term" value="C:U2-type catalytic step 1 spliceosome"/>
    <property type="evidence" value="ECO:0000318"/>
    <property type="project" value="GO_Central"/>
</dbReference>
<comment type="similarity">
    <text evidence="3 12">Belongs to the WD repeat PRP19 family.</text>
</comment>
<sequence>MFCAISGKPPITPVVSPESKCVFEKRLIEQYIDEHGVDPISKTSLTKDALIVIAQTPQQYALANAVNSATLNANYSIPNLLSTLQNEWDAVMLETFELRSQLDMCKKELSSALYKCDAAIRVAARAKQESDELRHTLTELTEAVGGQAADAPPLPAELITAMAEDAQEYVQQTKERRKMKSQVVTAFALEQPVETACEVDRVFVNRLLDPEDRVTCILARGKARLLNREGVLLLDDLPAELKIVFPVDRSGVVFSTDSQMGIYETSTKEFKIFGSPTSSRIVDIQYSPFVAAEFLVTLNENHEIHYRNRDGSQIYRFVNGKVHFPDAGEPAQLQLHKDGLLIAYQPTFSTIAIFSVTAPKDPPIVIMPSSSTEESTGELVTFRFSPNGYWLYVLTELAFLVYDLRKQPGTLAMNPLMLNSPAVAFDTDQTGKTLFLLSADGSLESYSYVKSQNGWSRGICHSSDRLAPLDLVYLADKAGVFLQGFHALTDDQTDRYIPAWLRIE</sequence>
<dbReference type="Pfam" id="PF08606">
    <property type="entry name" value="Prp19"/>
    <property type="match status" value="1"/>
</dbReference>
<dbReference type="GO" id="GO:0006281">
    <property type="term" value="P:DNA repair"/>
    <property type="evidence" value="ECO:0007669"/>
    <property type="project" value="UniProtKB-KW"/>
</dbReference>
<dbReference type="RefSeq" id="NP_983344.1">
    <property type="nucleotide sequence ID" value="NM_208697.1"/>
</dbReference>
<keyword evidence="5 12" id="KW-0507">mRNA processing</keyword>
<evidence type="ECO:0000256" key="12">
    <source>
        <dbReference type="RuleBase" id="RU367101"/>
    </source>
</evidence>
<dbReference type="InterPro" id="IPR013915">
    <property type="entry name" value="Prp19_cc"/>
</dbReference>
<dbReference type="PANTHER" id="PTHR43995:SF1">
    <property type="entry name" value="PRE-MRNA-PROCESSING FACTOR 19"/>
    <property type="match status" value="1"/>
</dbReference>
<proteinExistence type="inferred from homology"/>
<dbReference type="InterPro" id="IPR038959">
    <property type="entry name" value="Prp19"/>
</dbReference>
<dbReference type="AlphaFoldDB" id="Q75CH9"/>
<keyword evidence="12" id="KW-0234">DNA repair</keyword>
<dbReference type="Proteomes" id="UP000000591">
    <property type="component" value="Chromosome III"/>
</dbReference>
<evidence type="ECO:0000256" key="2">
    <source>
        <dbReference type="ARBA" id="ARBA00004906"/>
    </source>
</evidence>
<keyword evidence="12" id="KW-0227">DNA damage</keyword>
<dbReference type="GO" id="GO:0070534">
    <property type="term" value="P:protein K63-linked ubiquitination"/>
    <property type="evidence" value="ECO:0007669"/>
    <property type="project" value="UniProtKB-UniRule"/>
</dbReference>
<dbReference type="HOGENOM" id="CLU_023894_0_0_1"/>
<evidence type="ECO:0000256" key="6">
    <source>
        <dbReference type="ARBA" id="ARBA00022679"/>
    </source>
</evidence>
<dbReference type="UniPathway" id="UPA00143"/>
<protein>
    <recommendedName>
        <fullName evidence="12">Pre-mRNA-processing factor 19</fullName>
        <ecNumber evidence="12">2.3.2.27</ecNumber>
    </recommendedName>
</protein>
<keyword evidence="4" id="KW-0853">WD repeat</keyword>
<evidence type="ECO:0000256" key="10">
    <source>
        <dbReference type="ARBA" id="ARBA00023187"/>
    </source>
</evidence>
<name>Q75CH9_EREGS</name>
<comment type="subcellular location">
    <subcellularLocation>
        <location evidence="1 12">Nucleus</location>
    </subcellularLocation>
</comment>
<evidence type="ECO:0000256" key="5">
    <source>
        <dbReference type="ARBA" id="ARBA00022664"/>
    </source>
</evidence>
<dbReference type="EMBL" id="AE016816">
    <property type="protein sequence ID" value="AAS51168.1"/>
    <property type="molecule type" value="Genomic_DNA"/>
</dbReference>
<dbReference type="KEGG" id="ago:AGOS_ACL060C"/>
<dbReference type="SUPFAM" id="SSF57850">
    <property type="entry name" value="RING/U-box"/>
    <property type="match status" value="1"/>
</dbReference>
<keyword evidence="15" id="KW-1185">Reference proteome</keyword>
<evidence type="ECO:0000256" key="3">
    <source>
        <dbReference type="ARBA" id="ARBA00006388"/>
    </source>
</evidence>
<dbReference type="FunCoup" id="Q75CH9">
    <property type="interactions" value="465"/>
</dbReference>
<dbReference type="eggNOG" id="KOG0289">
    <property type="taxonomic scope" value="Eukaryota"/>
</dbReference>